<evidence type="ECO:0000256" key="4">
    <source>
        <dbReference type="ARBA" id="ARBA00023170"/>
    </source>
</evidence>
<evidence type="ECO:0000256" key="1">
    <source>
        <dbReference type="ARBA" id="ARBA00022729"/>
    </source>
</evidence>
<evidence type="ECO:0000256" key="3">
    <source>
        <dbReference type="ARBA" id="ARBA00023157"/>
    </source>
</evidence>
<evidence type="ECO:0000256" key="2">
    <source>
        <dbReference type="ARBA" id="ARBA00022737"/>
    </source>
</evidence>
<evidence type="ECO:0000256" key="7">
    <source>
        <dbReference type="ARBA" id="ARBA00064153"/>
    </source>
</evidence>
<feature type="compositionally biased region" description="Low complexity" evidence="10">
    <location>
        <begin position="1173"/>
        <end position="1213"/>
    </location>
</feature>
<dbReference type="InterPro" id="IPR001190">
    <property type="entry name" value="SRCR"/>
</dbReference>
<feature type="region of interest" description="Disordered" evidence="10">
    <location>
        <begin position="1443"/>
        <end position="1464"/>
    </location>
</feature>
<feature type="non-terminal residue" evidence="12">
    <location>
        <position position="1464"/>
    </location>
</feature>
<feature type="compositionally biased region" description="Low complexity" evidence="10">
    <location>
        <begin position="609"/>
        <end position="627"/>
    </location>
</feature>
<reference evidence="12 13" key="1">
    <citation type="journal article" date="2018" name="Mol. Genet. Genomics">
        <title>The red deer Cervus elaphus genome CerEla1.0: sequencing, annotating, genes, and chromosomes.</title>
        <authorList>
            <person name="Bana N.A."/>
            <person name="Nyiri A."/>
            <person name="Nagy J."/>
            <person name="Frank K."/>
            <person name="Nagy T."/>
            <person name="Steger V."/>
            <person name="Schiller M."/>
            <person name="Lakatos P."/>
            <person name="Sugar L."/>
            <person name="Horn P."/>
            <person name="Barta E."/>
            <person name="Orosz L."/>
        </authorList>
    </citation>
    <scope>NUCLEOTIDE SEQUENCE [LARGE SCALE GENOMIC DNA]</scope>
    <source>
        <strain evidence="12">Hungarian</strain>
    </source>
</reference>
<feature type="domain" description="SRCR" evidence="11">
    <location>
        <begin position="630"/>
        <end position="730"/>
    </location>
</feature>
<dbReference type="PRINTS" id="PR00258">
    <property type="entry name" value="SPERACTRCPTR"/>
</dbReference>
<feature type="compositionally biased region" description="Low complexity" evidence="10">
    <location>
        <begin position="1348"/>
        <end position="1363"/>
    </location>
</feature>
<dbReference type="InterPro" id="IPR050912">
    <property type="entry name" value="LOX-like_protein"/>
</dbReference>
<dbReference type="GO" id="GO:0016020">
    <property type="term" value="C:membrane"/>
    <property type="evidence" value="ECO:0007669"/>
    <property type="project" value="InterPro"/>
</dbReference>
<feature type="compositionally biased region" description="Polar residues" evidence="10">
    <location>
        <begin position="579"/>
        <end position="588"/>
    </location>
</feature>
<keyword evidence="2" id="KW-0677">Repeat</keyword>
<feature type="compositionally biased region" description="Low complexity" evidence="10">
    <location>
        <begin position="1443"/>
        <end position="1453"/>
    </location>
</feature>
<feature type="domain" description="SRCR" evidence="11">
    <location>
        <begin position="330"/>
        <end position="431"/>
    </location>
</feature>
<feature type="disulfide bond" evidence="9">
    <location>
        <begin position="655"/>
        <end position="719"/>
    </location>
</feature>
<comment type="function">
    <text evidence="6">Binds to extracellular matrix proteins. Binds to pathogen-associated molecular patterns (PAMPs) present on the cell walls of Gram-positive and Gram-negative bacteria and fungi, behaving as a pattern recognition receptor (PRR). Induces bacterial and fungal aggregation and subsequent inhibition of PAMP-induced cytokine release. Does not possess intrinsic bactericidal activity. May play a role in the innate defense and homeostasis of certain epithelial surfaces.</text>
</comment>
<feature type="region of interest" description="Disordered" evidence="10">
    <location>
        <begin position="740"/>
        <end position="1213"/>
    </location>
</feature>
<feature type="non-terminal residue" evidence="12">
    <location>
        <position position="1"/>
    </location>
</feature>
<feature type="compositionally biased region" description="Polar residues" evidence="10">
    <location>
        <begin position="470"/>
        <end position="482"/>
    </location>
</feature>
<keyword evidence="5" id="KW-0325">Glycoprotein</keyword>
<keyword evidence="13" id="KW-1185">Reference proteome</keyword>
<feature type="compositionally biased region" description="Basic and acidic residues" evidence="10">
    <location>
        <begin position="1455"/>
        <end position="1464"/>
    </location>
</feature>
<comment type="subunit">
    <text evidence="7">Interacts with LGALS1 and laminin.</text>
</comment>
<comment type="caution">
    <text evidence="12">The sequence shown here is derived from an EMBL/GenBank/DDBJ whole genome shotgun (WGS) entry which is preliminary data.</text>
</comment>
<comment type="caution">
    <text evidence="9">Lacks conserved residue(s) required for the propagation of feature annotation.</text>
</comment>
<evidence type="ECO:0000256" key="10">
    <source>
        <dbReference type="SAM" id="MobiDB-lite"/>
    </source>
</evidence>
<dbReference type="SMART" id="SM00202">
    <property type="entry name" value="SR"/>
    <property type="match status" value="3"/>
</dbReference>
<sequence length="1464" mass="153322">AASSAAFLPPAERPAPACSSPGPGRLRQALPSLLRRPSPPPCSCSRLLPPCPHPDSANMRVLACLLVTLMGTQAVGKWLQTFLPSARSAPGPPHAWPRLTLPWTLATRMCPRPPQHFRRTTQSPSLLLPKGLLVTPLQDSPQPLSSQPAPGSPGCHSLSSVPAERLRLADGPHGCAGRLEVWHGGRWGTVCDDGWDLRDAAVACRELGCGGALAAPGGAFFGEGAGPVWLSELACRGGERQLGLCPHRGWKAHICSHEEDAGVVCAGMPLGYAPPTAPAAGSNSSGPRGAASRPPPPTASQAQGTPGVSALPALPTALQEPGPDAGSPQLRLVAGPSRCSGRLEVWHAGRWGTVCDDGWDLRDAAVVCRELGCGGPRQPDPTAGRFGWGAGPIWLDDVRCAGTEAALADCPAAPWGKHNCAHNEDVGVTCAGTPGLDSISDPFSWSWIPSLGRDPDAWLPGELATKPSARRTSSVPEKTTTKAPGKMPKSTKKWVTKNAKRPTTQPLAMPTTKHSRVPGTQSPPELTSRTTTTSTPAMGASRRPTSEFTTRLTTEAPHRLTSHTTVTRTSRAPRERTSKTVGTPTTQGPRLVTSEATVEPSAELPGQGSPESSTDPAPSPTSAAAGPFRVRLADGPNRCAGRLEVWHAGRWGTVCDDGWDLRDGMVACWELGCGRIRPRVGKTHYGPGTGPIWLDDVGCKGSESSLSDCPARAWGQHNCDHEEDVGLTCTGYADEEDYPPWTWDPTSGEDLAKGTTAAGVPGHTLSRETTGSSGAPAPATRRLPSTGDKDCREPSQTGDTPSGGVPAKETPTAATPGPPGTTRSSGHPSLAPRLRSPRRPWPERRLRPTTARTAPAAPSPASSDAPGSAGPPLTSASAPLLTRTAASTPEATPDAPSAVPPSPAAASRGSIHRTSTSPSLTGPSPDAAAAPAPTSGLSPTPPPTAPKELTSDPSAPAAATRLSPTSGLTPELDRAPGRGMSPQPSAVPEPSSSPDRSTGPHPTTAPYSTVTSHPTTAPYSTMTSHPAATSHPTTAPYSSMISHPAVTSHPTTAPDLSPHYYPLPHNDPSRHHEPSPHHDPLSHHDPSPYSDLSPHYCPLPHHNPSRHHDPLSHHHSPVYLNPSRHHDPLSHHHSPVYLNPSRHHDPLSHHHSPVYLNPSPSHNPRSHHYCSSTTTPHPDTTFHPIMTPHPATTPHAATTPHPTTTAHPITTPYPATSPHLTTTAYRAMTPDLTSAPVVTAKSVLTSLETEPLSPSPVKPSLHPQLNFTGPHHPSTSPASESSLSPAPSMDILSTENFKPATSQSPQVTSPPTQTPHSAPDPTVTPVGSSGDHLTPMAHPLDQPPPDHLSLGPAPSPSSGPLGPCEVPVPPVRVMACEPPALVELVAAVRDVGSQLQRLNQALERDQQERRALGLGLTQLVEAAQGLGQLGEFVKRLAEVAWPPTTPVPTTTTPEWEERPLRGDV</sequence>
<keyword evidence="3 9" id="KW-1015">Disulfide bond</keyword>
<dbReference type="PANTHER" id="PTHR45817:SF4">
    <property type="entry name" value="LYSYL OXIDASE-LIKE-RELATED"/>
    <property type="match status" value="1"/>
</dbReference>
<dbReference type="Pfam" id="PF00530">
    <property type="entry name" value="SRCR"/>
    <property type="match status" value="3"/>
</dbReference>
<proteinExistence type="predicted"/>
<name>A0A212DDD2_CEREH</name>
<dbReference type="PROSITE" id="PS50287">
    <property type="entry name" value="SRCR_2"/>
    <property type="match status" value="3"/>
</dbReference>
<feature type="disulfide bond" evidence="9">
    <location>
        <begin position="204"/>
        <end position="265"/>
    </location>
</feature>
<feature type="disulfide bond" evidence="9">
    <location>
        <begin position="668"/>
        <end position="729"/>
    </location>
</feature>
<feature type="disulfide bond" evidence="9">
    <location>
        <begin position="699"/>
        <end position="709"/>
    </location>
</feature>
<dbReference type="GO" id="GO:0005615">
    <property type="term" value="C:extracellular space"/>
    <property type="evidence" value="ECO:0007669"/>
    <property type="project" value="TreeGrafter"/>
</dbReference>
<evidence type="ECO:0000313" key="12">
    <source>
        <dbReference type="EMBL" id="OWK16255.1"/>
    </source>
</evidence>
<feature type="region of interest" description="Disordered" evidence="10">
    <location>
        <begin position="459"/>
        <end position="627"/>
    </location>
</feature>
<feature type="compositionally biased region" description="Low complexity" evidence="10">
    <location>
        <begin position="848"/>
        <end position="872"/>
    </location>
</feature>
<accession>A0A212DDD2</accession>
<dbReference type="InterPro" id="IPR036772">
    <property type="entry name" value="SRCR-like_dom_sf"/>
</dbReference>
<feature type="disulfide bond" evidence="9">
    <location>
        <begin position="191"/>
        <end position="255"/>
    </location>
</feature>
<dbReference type="PROSITE" id="PS00420">
    <property type="entry name" value="SRCR_1"/>
    <property type="match status" value="3"/>
</dbReference>
<feature type="compositionally biased region" description="Low complexity" evidence="10">
    <location>
        <begin position="1301"/>
        <end position="1317"/>
    </location>
</feature>
<dbReference type="EMBL" id="MKHE01000004">
    <property type="protein sequence ID" value="OWK16255.1"/>
    <property type="molecule type" value="Genomic_DNA"/>
</dbReference>
<dbReference type="SUPFAM" id="SSF56487">
    <property type="entry name" value="SRCR-like"/>
    <property type="match status" value="3"/>
</dbReference>
<evidence type="ECO:0000256" key="6">
    <source>
        <dbReference type="ARBA" id="ARBA00058074"/>
    </source>
</evidence>
<evidence type="ECO:0000256" key="9">
    <source>
        <dbReference type="PROSITE-ProRule" id="PRU00196"/>
    </source>
</evidence>
<organism evidence="12 13">
    <name type="scientific">Cervus elaphus hippelaphus</name>
    <name type="common">European red deer</name>
    <dbReference type="NCBI Taxonomy" id="46360"/>
    <lineage>
        <taxon>Eukaryota</taxon>
        <taxon>Metazoa</taxon>
        <taxon>Chordata</taxon>
        <taxon>Craniata</taxon>
        <taxon>Vertebrata</taxon>
        <taxon>Euteleostomi</taxon>
        <taxon>Mammalia</taxon>
        <taxon>Eutheria</taxon>
        <taxon>Laurasiatheria</taxon>
        <taxon>Artiodactyla</taxon>
        <taxon>Ruminantia</taxon>
        <taxon>Pecora</taxon>
        <taxon>Cervidae</taxon>
        <taxon>Cervinae</taxon>
        <taxon>Cervus</taxon>
    </lineage>
</organism>
<keyword evidence="4" id="KW-0675">Receptor</keyword>
<feature type="compositionally biased region" description="Basic and acidic residues" evidence="10">
    <location>
        <begin position="1067"/>
        <end position="1086"/>
    </location>
</feature>
<dbReference type="GO" id="GO:0004720">
    <property type="term" value="F:protein-lysine 6-oxidase activity"/>
    <property type="evidence" value="ECO:0007669"/>
    <property type="project" value="TreeGrafter"/>
</dbReference>
<dbReference type="Proteomes" id="UP000242450">
    <property type="component" value="Chromosome 4"/>
</dbReference>
<dbReference type="OrthoDB" id="9623674at2759"/>
<gene>
    <name evidence="12" type="ORF">Celaphus_00004866</name>
</gene>
<feature type="region of interest" description="Disordered" evidence="10">
    <location>
        <begin position="1"/>
        <end position="32"/>
    </location>
</feature>
<feature type="region of interest" description="Disordered" evidence="10">
    <location>
        <begin position="1249"/>
        <end position="1363"/>
    </location>
</feature>
<feature type="compositionally biased region" description="Polar residues" evidence="10">
    <location>
        <begin position="138"/>
        <end position="149"/>
    </location>
</feature>
<feature type="disulfide bond" evidence="9">
    <location>
        <begin position="400"/>
        <end position="410"/>
    </location>
</feature>
<dbReference type="PANTHER" id="PTHR45817">
    <property type="entry name" value="LYSYL OXIDASE-LIKE-RELATED"/>
    <property type="match status" value="1"/>
</dbReference>
<dbReference type="FunFam" id="3.10.250.10:FF:000007">
    <property type="entry name" value="Soluble scavenger receptor cysteine-rich domain-containing protein SSC5D"/>
    <property type="match status" value="3"/>
</dbReference>
<feature type="domain" description="SRCR" evidence="11">
    <location>
        <begin position="166"/>
        <end position="266"/>
    </location>
</feature>
<evidence type="ECO:0000256" key="5">
    <source>
        <dbReference type="ARBA" id="ARBA00023180"/>
    </source>
</evidence>
<feature type="compositionally biased region" description="Polar residues" evidence="10">
    <location>
        <begin position="1291"/>
        <end position="1300"/>
    </location>
</feature>
<protein>
    <recommendedName>
        <fullName evidence="8">Soluble scavenger receptor cysteine-rich domain-containing protein SSC5D</fullName>
    </recommendedName>
</protein>
<dbReference type="Gene3D" id="3.10.250.10">
    <property type="entry name" value="SRCR-like domain"/>
    <property type="match status" value="3"/>
</dbReference>
<feature type="compositionally biased region" description="Polar residues" evidence="10">
    <location>
        <begin position="1005"/>
        <end position="1041"/>
    </location>
</feature>
<feature type="compositionally biased region" description="Basic residues" evidence="10">
    <location>
        <begin position="489"/>
        <end position="500"/>
    </location>
</feature>
<feature type="region of interest" description="Disordered" evidence="10">
    <location>
        <begin position="137"/>
        <end position="158"/>
    </location>
</feature>
<feature type="compositionally biased region" description="Low complexity" evidence="10">
    <location>
        <begin position="1270"/>
        <end position="1288"/>
    </location>
</feature>
<evidence type="ECO:0000313" key="13">
    <source>
        <dbReference type="Proteomes" id="UP000242450"/>
    </source>
</evidence>
<feature type="region of interest" description="Disordered" evidence="10">
    <location>
        <begin position="276"/>
        <end position="332"/>
    </location>
</feature>
<keyword evidence="1" id="KW-0732">Signal</keyword>
<feature type="disulfide bond" evidence="9">
    <location>
        <begin position="235"/>
        <end position="245"/>
    </location>
</feature>
<feature type="compositionally biased region" description="Low complexity" evidence="10">
    <location>
        <begin position="914"/>
        <end position="938"/>
    </location>
</feature>
<evidence type="ECO:0000259" key="11">
    <source>
        <dbReference type="PROSITE" id="PS50287"/>
    </source>
</evidence>
<evidence type="ECO:0000256" key="8">
    <source>
        <dbReference type="ARBA" id="ARBA00069168"/>
    </source>
</evidence>